<dbReference type="PANTHER" id="PTHR33418:SF1">
    <property type="entry name" value="HELICASE-ASSOCIATED DOMAIN-CONTAINING PROTEIN"/>
    <property type="match status" value="1"/>
</dbReference>
<organism evidence="3 4">
    <name type="scientific">Thalassiosira oceanica</name>
    <name type="common">Marine diatom</name>
    <dbReference type="NCBI Taxonomy" id="159749"/>
    <lineage>
        <taxon>Eukaryota</taxon>
        <taxon>Sar</taxon>
        <taxon>Stramenopiles</taxon>
        <taxon>Ochrophyta</taxon>
        <taxon>Bacillariophyta</taxon>
        <taxon>Coscinodiscophyceae</taxon>
        <taxon>Thalassiosirophycidae</taxon>
        <taxon>Thalassiosirales</taxon>
        <taxon>Thalassiosiraceae</taxon>
        <taxon>Thalassiosira</taxon>
    </lineage>
</organism>
<comment type="caution">
    <text evidence="3">The sequence shown here is derived from an EMBL/GenBank/DDBJ whole genome shotgun (WGS) entry which is preliminary data.</text>
</comment>
<dbReference type="EMBL" id="AGNL01036519">
    <property type="protein sequence ID" value="EJK54019.1"/>
    <property type="molecule type" value="Genomic_DNA"/>
</dbReference>
<evidence type="ECO:0000256" key="1">
    <source>
        <dbReference type="SAM" id="MobiDB-lite"/>
    </source>
</evidence>
<feature type="region of interest" description="Disordered" evidence="1">
    <location>
        <begin position="619"/>
        <end position="644"/>
    </location>
</feature>
<dbReference type="AlphaFoldDB" id="K0RP08"/>
<dbReference type="Proteomes" id="UP000266841">
    <property type="component" value="Unassembled WGS sequence"/>
</dbReference>
<dbReference type="InterPro" id="IPR005114">
    <property type="entry name" value="Helicase_assoc"/>
</dbReference>
<feature type="domain" description="Helicase-associated" evidence="2">
    <location>
        <begin position="337"/>
        <end position="394"/>
    </location>
</feature>
<dbReference type="eggNOG" id="ENOG502S8XU">
    <property type="taxonomic scope" value="Eukaryota"/>
</dbReference>
<sequence length="725" mass="82149">MSLHQASKQAAGKQVSPISSNLVAVQRKTCPSTYDKVWRRLSRPPEEKGAGPNLDGIPTYILRRYYLCFERRPWSSAEENFDLHLRIASPNDFGSKGSAYHRRWTWMDSAGRLCAFEIGGPQPMNGHLYNLVGESPAWTRSPTRHPDATSGQVHPCPPPVVCTAGGSELAWVKRFGLKLNFSSAGAPTALYGRGAAVCGGWPTRVVGRVVSNSVIDSNQRGVTGKWYPSSLEGLRSCRSAAGMTDCRSQPRTGHTEDRTEDEPPMSLEPANRRDRNWDAMCRNLEDYKAVARPFQRAAGSSLGAWVHAQRTARKKDRLSGDRVRKLDRLGMNWGNAQRWDERLDELTRYKAAHGHCKVAEKQGPLGTWVLTQRKARRRDKLSEDRVRRLDELGFDWGTARAAPSTWDNRAEELARYKAEHGHCTVPQSQGTLGSWVNTQRQAYKKSKLSEAQVRRLDDLGFNWGCARSGTKLDQQDSKTRLVANGHAQKWETRFRELEAYKTERGDCNISRSHGPLGKWADTQRLARRKGKMSDDRFRKLDGLGFKWGKTRSGTNLDKQDSSLLVATGHTQVGKSPSAKSHREKWNERYHELETYKVKHGHCNVPQGQRPLGKWVNNQRQAYKKSKLSEERQGDEAPLAGSGNDQKWHARYRELMKYKADHGDCNVPQSNKTLFRWVGNQRSARRKDKLSKDRVQKLDNLGFNWRNAPKKSADKGPEETRMTAEV</sequence>
<gene>
    <name evidence="3" type="ORF">THAOC_26428</name>
</gene>
<dbReference type="PANTHER" id="PTHR33418">
    <property type="entry name" value="HELICASE-ASSOCIATED"/>
    <property type="match status" value="1"/>
</dbReference>
<feature type="domain" description="Helicase-associated" evidence="2">
    <location>
        <begin position="644"/>
        <end position="702"/>
    </location>
</feature>
<proteinExistence type="predicted"/>
<feature type="compositionally biased region" description="Basic and acidic residues" evidence="1">
    <location>
        <begin position="710"/>
        <end position="725"/>
    </location>
</feature>
<reference evidence="3 4" key="1">
    <citation type="journal article" date="2012" name="Genome Biol.">
        <title>Genome and low-iron response of an oceanic diatom adapted to chronic iron limitation.</title>
        <authorList>
            <person name="Lommer M."/>
            <person name="Specht M."/>
            <person name="Roy A.S."/>
            <person name="Kraemer L."/>
            <person name="Andreson R."/>
            <person name="Gutowska M.A."/>
            <person name="Wolf J."/>
            <person name="Bergner S.V."/>
            <person name="Schilhabel M.B."/>
            <person name="Klostermeier U.C."/>
            <person name="Beiko R.G."/>
            <person name="Rosenstiel P."/>
            <person name="Hippler M."/>
            <person name="Laroche J."/>
        </authorList>
    </citation>
    <scope>NUCLEOTIDE SEQUENCE [LARGE SCALE GENOMIC DNA]</scope>
    <source>
        <strain evidence="3 4">CCMP1005</strain>
    </source>
</reference>
<dbReference type="Pfam" id="PF03457">
    <property type="entry name" value="HA"/>
    <property type="match status" value="6"/>
</dbReference>
<feature type="region of interest" description="Disordered" evidence="1">
    <location>
        <begin position="241"/>
        <end position="271"/>
    </location>
</feature>
<evidence type="ECO:0000259" key="2">
    <source>
        <dbReference type="Pfam" id="PF03457"/>
    </source>
</evidence>
<feature type="domain" description="Helicase-associated" evidence="2">
    <location>
        <begin position="404"/>
        <end position="461"/>
    </location>
</feature>
<keyword evidence="4" id="KW-1185">Reference proteome</keyword>
<feature type="domain" description="Helicase-associated" evidence="2">
    <location>
        <begin position="581"/>
        <end position="632"/>
    </location>
</feature>
<accession>K0RP08</accession>
<feature type="region of interest" description="Disordered" evidence="1">
    <location>
        <begin position="704"/>
        <end position="725"/>
    </location>
</feature>
<evidence type="ECO:0000313" key="4">
    <source>
        <dbReference type="Proteomes" id="UP000266841"/>
    </source>
</evidence>
<feature type="domain" description="Helicase-associated" evidence="2">
    <location>
        <begin position="274"/>
        <end position="331"/>
    </location>
</feature>
<dbReference type="Gene3D" id="6.10.140.530">
    <property type="match status" value="6"/>
</dbReference>
<evidence type="ECO:0000313" key="3">
    <source>
        <dbReference type="EMBL" id="EJK54019.1"/>
    </source>
</evidence>
<name>K0RP08_THAOC</name>
<feature type="domain" description="Helicase-associated" evidence="2">
    <location>
        <begin position="487"/>
        <end position="545"/>
    </location>
</feature>
<protein>
    <recommendedName>
        <fullName evidence="2">Helicase-associated domain-containing protein</fullName>
    </recommendedName>
</protein>